<sequence>MHTVWLASTDTNGWPMTLNLAVTSTESLVFEPARQALRLFPAIGGAQIELSLTVRRTAERKDASPYQISAAMLVGQNPSRDRHLLTQLAVGHMVNPAQVATEFRLTGFISVEQLRVVEELRLGADSIWVVLQVNVVGTDGEPTTLVGGNGELSFALSAGEWLQGLERVDAATYIEILVPLSSSAEHANAARRLRNARALIQDDRVEEALAETRKALEFVRKAGGTLQIVQQARSKSPRDRDLPERWAFLVEDTFSLLSGAAHDDQGTTEHFMWTRADAVALVGSTAGLLGRLAAQANS</sequence>
<organism evidence="1 2">
    <name type="scientific">Amycolatopsis echigonensis</name>
    <dbReference type="NCBI Taxonomy" id="2576905"/>
    <lineage>
        <taxon>Bacteria</taxon>
        <taxon>Bacillati</taxon>
        <taxon>Actinomycetota</taxon>
        <taxon>Actinomycetes</taxon>
        <taxon>Pseudonocardiales</taxon>
        <taxon>Pseudonocardiaceae</taxon>
        <taxon>Amycolatopsis</taxon>
    </lineage>
</organism>
<keyword evidence="2" id="KW-1185">Reference proteome</keyword>
<name>A0A2N3WJG1_9PSEU</name>
<comment type="caution">
    <text evidence="1">The sequence shown here is derived from an EMBL/GenBank/DDBJ whole genome shotgun (WGS) entry which is preliminary data.</text>
</comment>
<gene>
    <name evidence="1" type="ORF">ATK30_4877</name>
</gene>
<dbReference type="EMBL" id="PJMY01000003">
    <property type="protein sequence ID" value="PKV94011.1"/>
    <property type="molecule type" value="Genomic_DNA"/>
</dbReference>
<reference evidence="1 2" key="1">
    <citation type="submission" date="2017-12" db="EMBL/GenBank/DDBJ databases">
        <title>Sequencing the genomes of 1000 Actinobacteria strains.</title>
        <authorList>
            <person name="Klenk H.-P."/>
        </authorList>
    </citation>
    <scope>NUCLEOTIDE SEQUENCE [LARGE SCALE GENOMIC DNA]</scope>
    <source>
        <strain evidence="1 2">DSM 45165</strain>
    </source>
</reference>
<proteinExistence type="predicted"/>
<accession>A0A2N3WJG1</accession>
<evidence type="ECO:0000313" key="2">
    <source>
        <dbReference type="Proteomes" id="UP000233750"/>
    </source>
</evidence>
<dbReference type="Proteomes" id="UP000233750">
    <property type="component" value="Unassembled WGS sequence"/>
</dbReference>
<dbReference type="AlphaFoldDB" id="A0A2N3WJG1"/>
<protein>
    <submittedName>
        <fullName evidence="1">Uncharacterized protein</fullName>
    </submittedName>
</protein>
<evidence type="ECO:0000313" key="1">
    <source>
        <dbReference type="EMBL" id="PKV94011.1"/>
    </source>
</evidence>